<proteinExistence type="inferred from homology"/>
<feature type="transmembrane region" description="Helical" evidence="6">
    <location>
        <begin position="58"/>
        <end position="91"/>
    </location>
</feature>
<keyword evidence="4 6" id="KW-1133">Transmembrane helix</keyword>
<dbReference type="Proteomes" id="UP001219862">
    <property type="component" value="Unassembled WGS sequence"/>
</dbReference>
<evidence type="ECO:0000256" key="4">
    <source>
        <dbReference type="ARBA" id="ARBA00022989"/>
    </source>
</evidence>
<feature type="transmembrane region" description="Helical" evidence="6">
    <location>
        <begin position="98"/>
        <end position="120"/>
    </location>
</feature>
<evidence type="ECO:0000313" key="9">
    <source>
        <dbReference type="Proteomes" id="UP001219862"/>
    </source>
</evidence>
<dbReference type="PANTHER" id="PTHR12677">
    <property type="entry name" value="GOLGI APPARATUS MEMBRANE PROTEIN TVP38-RELATED"/>
    <property type="match status" value="1"/>
</dbReference>
<dbReference type="PANTHER" id="PTHR12677:SF59">
    <property type="entry name" value="GOLGI APPARATUS MEMBRANE PROTEIN TVP38-RELATED"/>
    <property type="match status" value="1"/>
</dbReference>
<comment type="similarity">
    <text evidence="6">Belongs to the TVP38/TMEM64 family.</text>
</comment>
<evidence type="ECO:0000256" key="6">
    <source>
        <dbReference type="RuleBase" id="RU366058"/>
    </source>
</evidence>
<feature type="transmembrane region" description="Helical" evidence="6">
    <location>
        <begin position="207"/>
        <end position="227"/>
    </location>
</feature>
<feature type="transmembrane region" description="Helical" evidence="6">
    <location>
        <begin position="18"/>
        <end position="38"/>
    </location>
</feature>
<accession>A0ABT5KSX8</accession>
<dbReference type="InterPro" id="IPR015414">
    <property type="entry name" value="TMEM64"/>
</dbReference>
<organism evidence="8 9">
    <name type="scientific">Roseateles koreensis</name>
    <dbReference type="NCBI Taxonomy" id="2987526"/>
    <lineage>
        <taxon>Bacteria</taxon>
        <taxon>Pseudomonadati</taxon>
        <taxon>Pseudomonadota</taxon>
        <taxon>Betaproteobacteria</taxon>
        <taxon>Burkholderiales</taxon>
        <taxon>Sphaerotilaceae</taxon>
        <taxon>Roseateles</taxon>
    </lineage>
</organism>
<comment type="subcellular location">
    <subcellularLocation>
        <location evidence="1 6">Cell membrane</location>
        <topology evidence="1 6">Multi-pass membrane protein</topology>
    </subcellularLocation>
</comment>
<evidence type="ECO:0000256" key="3">
    <source>
        <dbReference type="ARBA" id="ARBA00022692"/>
    </source>
</evidence>
<keyword evidence="5 6" id="KW-0472">Membrane</keyword>
<evidence type="ECO:0000256" key="2">
    <source>
        <dbReference type="ARBA" id="ARBA00022475"/>
    </source>
</evidence>
<keyword evidence="9" id="KW-1185">Reference proteome</keyword>
<feature type="domain" description="VTT" evidence="7">
    <location>
        <begin position="80"/>
        <end position="196"/>
    </location>
</feature>
<dbReference type="Pfam" id="PF09335">
    <property type="entry name" value="VTT_dom"/>
    <property type="match status" value="1"/>
</dbReference>
<dbReference type="EMBL" id="JAQQXS010000010">
    <property type="protein sequence ID" value="MDC8786015.1"/>
    <property type="molecule type" value="Genomic_DNA"/>
</dbReference>
<reference evidence="8 9" key="1">
    <citation type="submission" date="2022-10" db="EMBL/GenBank/DDBJ databases">
        <title>paucibacter sp. hw8 Genome sequencing.</title>
        <authorList>
            <person name="Park S."/>
        </authorList>
    </citation>
    <scope>NUCLEOTIDE SEQUENCE [LARGE SCALE GENOMIC DNA]</scope>
    <source>
        <strain evidence="9">hw8</strain>
    </source>
</reference>
<keyword evidence="2 6" id="KW-1003">Cell membrane</keyword>
<evidence type="ECO:0000256" key="5">
    <source>
        <dbReference type="ARBA" id="ARBA00023136"/>
    </source>
</evidence>
<gene>
    <name evidence="8" type="ORF">PRZ01_12525</name>
</gene>
<feature type="transmembrane region" description="Helical" evidence="6">
    <location>
        <begin position="177"/>
        <end position="195"/>
    </location>
</feature>
<dbReference type="InterPro" id="IPR032816">
    <property type="entry name" value="VTT_dom"/>
</dbReference>
<dbReference type="RefSeq" id="WP_273597130.1">
    <property type="nucleotide sequence ID" value="NZ_JAQQXS010000010.1"/>
</dbReference>
<evidence type="ECO:0000313" key="8">
    <source>
        <dbReference type="EMBL" id="MDC8786015.1"/>
    </source>
</evidence>
<comment type="caution">
    <text evidence="8">The sequence shown here is derived from an EMBL/GenBank/DDBJ whole genome shotgun (WGS) entry which is preliminary data.</text>
</comment>
<keyword evidence="3 6" id="KW-0812">Transmembrane</keyword>
<name>A0ABT5KSX8_9BURK</name>
<protein>
    <recommendedName>
        <fullName evidence="6">TVP38/TMEM64 family membrane protein</fullName>
    </recommendedName>
</protein>
<sequence length="256" mass="26892">MVPEHEPDGRNSHLKRRLIALVLCIAVLLLLALAWSGGPLRNALHALQPAQLLAQLQAFGASAGPLVLIAAFALALTLAVPLSLLTLLVIAAMGPLPGCLYALAGALAGATISHGIGRLLGHEALRRLGGPRVNQLSDTLGRRGLLAVIGLRLMPIAPFAVVNMVAGATHIRLRDMLLGTAIGMSPSTLVMAFFLDRITAALAHPGPLVWGLVVLGLCLVLAGTWLFRRWLRRNDLLACPSAPAVSQDTDRTSSTQ</sequence>
<feature type="transmembrane region" description="Helical" evidence="6">
    <location>
        <begin position="140"/>
        <end position="165"/>
    </location>
</feature>
<evidence type="ECO:0000259" key="7">
    <source>
        <dbReference type="Pfam" id="PF09335"/>
    </source>
</evidence>
<evidence type="ECO:0000256" key="1">
    <source>
        <dbReference type="ARBA" id="ARBA00004651"/>
    </source>
</evidence>